<reference evidence="2 3" key="1">
    <citation type="submission" date="2024-01" db="EMBL/GenBank/DDBJ databases">
        <title>The genome of the rayed Mediterranean limpet Patella caerulea (Linnaeus, 1758).</title>
        <authorList>
            <person name="Anh-Thu Weber A."/>
            <person name="Halstead-Nussloch G."/>
        </authorList>
    </citation>
    <scope>NUCLEOTIDE SEQUENCE [LARGE SCALE GENOMIC DNA]</scope>
    <source>
        <strain evidence="2">AATW-2023a</strain>
        <tissue evidence="2">Whole specimen</tissue>
    </source>
</reference>
<gene>
    <name evidence="2" type="ORF">SNE40_013107</name>
</gene>
<evidence type="ECO:0000259" key="1">
    <source>
        <dbReference type="Pfam" id="PF09588"/>
    </source>
</evidence>
<organism evidence="2 3">
    <name type="scientific">Patella caerulea</name>
    <name type="common">Rayed Mediterranean limpet</name>
    <dbReference type="NCBI Taxonomy" id="87958"/>
    <lineage>
        <taxon>Eukaryota</taxon>
        <taxon>Metazoa</taxon>
        <taxon>Spiralia</taxon>
        <taxon>Lophotrochozoa</taxon>
        <taxon>Mollusca</taxon>
        <taxon>Gastropoda</taxon>
        <taxon>Patellogastropoda</taxon>
        <taxon>Patelloidea</taxon>
        <taxon>Patellidae</taxon>
        <taxon>Patella</taxon>
    </lineage>
</organism>
<dbReference type="GO" id="GO:0006281">
    <property type="term" value="P:DNA repair"/>
    <property type="evidence" value="ECO:0007669"/>
    <property type="project" value="UniProtKB-ARBA"/>
</dbReference>
<dbReference type="InterPro" id="IPR011604">
    <property type="entry name" value="PDDEXK-like_dom_sf"/>
</dbReference>
<dbReference type="InterPro" id="IPR019080">
    <property type="entry name" value="YqaJ_viral_recombinase"/>
</dbReference>
<dbReference type="CDD" id="cd22343">
    <property type="entry name" value="PDDEXK_lambda_exonuclease-like"/>
    <property type="match status" value="1"/>
</dbReference>
<accession>A0AAN8JIZ9</accession>
<dbReference type="Proteomes" id="UP001347796">
    <property type="component" value="Unassembled WGS sequence"/>
</dbReference>
<dbReference type="PANTHER" id="PTHR46609">
    <property type="entry name" value="EXONUCLEASE, PHAGE-TYPE/RECB, C-TERMINAL DOMAIN-CONTAINING PROTEIN"/>
    <property type="match status" value="1"/>
</dbReference>
<dbReference type="InterPro" id="IPR011335">
    <property type="entry name" value="Restrct_endonuc-II-like"/>
</dbReference>
<evidence type="ECO:0000313" key="3">
    <source>
        <dbReference type="Proteomes" id="UP001347796"/>
    </source>
</evidence>
<dbReference type="Gene3D" id="3.90.320.10">
    <property type="match status" value="1"/>
</dbReference>
<proteinExistence type="predicted"/>
<dbReference type="AlphaFoldDB" id="A0AAN8JIZ9"/>
<feature type="domain" description="YqaJ viral recombinase" evidence="1">
    <location>
        <begin position="5"/>
        <end position="122"/>
    </location>
</feature>
<comment type="caution">
    <text evidence="2">The sequence shown here is derived from an EMBL/GenBank/DDBJ whole genome shotgun (WGS) entry which is preliminary data.</text>
</comment>
<dbReference type="InterPro" id="IPR051703">
    <property type="entry name" value="NF-kappa-B_Signaling_Reg"/>
</dbReference>
<protein>
    <recommendedName>
        <fullName evidence="1">YqaJ viral recombinase domain-containing protein</fullName>
    </recommendedName>
</protein>
<dbReference type="Pfam" id="PF09588">
    <property type="entry name" value="YqaJ"/>
    <property type="match status" value="1"/>
</dbReference>
<dbReference type="PANTHER" id="PTHR46609:SF8">
    <property type="entry name" value="YQAJ VIRAL RECOMBINASE DOMAIN-CONTAINING PROTEIN"/>
    <property type="match status" value="1"/>
</dbReference>
<evidence type="ECO:0000313" key="2">
    <source>
        <dbReference type="EMBL" id="KAK6178307.1"/>
    </source>
</evidence>
<dbReference type="EMBL" id="JAZGQO010000009">
    <property type="protein sequence ID" value="KAK6178307.1"/>
    <property type="molecule type" value="Genomic_DNA"/>
</dbReference>
<name>A0AAN8JIZ9_PATCE</name>
<sequence>MGNSKFKGNINTAYGLIHEKDAASDYLKEKQKTHIGCNLIEKGLIFSNEGWFATSVDRIFSCSCCKDKIIVEIKCPKTTENKQTSDFINSINYLKPDENGQAHLIPSHTYYTQIQSQMAITKIHKADFVVWSSNGIISNTMSFDKDFWNDVYDKAKSFYTTIIVPKLMSNEMQ</sequence>
<keyword evidence="3" id="KW-1185">Reference proteome</keyword>
<dbReference type="SUPFAM" id="SSF52980">
    <property type="entry name" value="Restriction endonuclease-like"/>
    <property type="match status" value="1"/>
</dbReference>